<feature type="compositionally biased region" description="Gly residues" evidence="1">
    <location>
        <begin position="27"/>
        <end position="38"/>
    </location>
</feature>
<dbReference type="EnsemblPlants" id="EMT09324">
    <property type="protein sequence ID" value="EMT09324"/>
    <property type="gene ID" value="F775_24304"/>
</dbReference>
<proteinExistence type="predicted"/>
<evidence type="ECO:0000256" key="1">
    <source>
        <dbReference type="SAM" id="MobiDB-lite"/>
    </source>
</evidence>
<evidence type="ECO:0000313" key="2">
    <source>
        <dbReference type="EnsemblPlants" id="EMT09324"/>
    </source>
</evidence>
<organism evidence="2">
    <name type="scientific">Aegilops tauschii</name>
    <name type="common">Tausch's goatgrass</name>
    <name type="synonym">Aegilops squarrosa</name>
    <dbReference type="NCBI Taxonomy" id="37682"/>
    <lineage>
        <taxon>Eukaryota</taxon>
        <taxon>Viridiplantae</taxon>
        <taxon>Streptophyta</taxon>
        <taxon>Embryophyta</taxon>
        <taxon>Tracheophyta</taxon>
        <taxon>Spermatophyta</taxon>
        <taxon>Magnoliopsida</taxon>
        <taxon>Liliopsida</taxon>
        <taxon>Poales</taxon>
        <taxon>Poaceae</taxon>
        <taxon>BOP clade</taxon>
        <taxon>Pooideae</taxon>
        <taxon>Triticodae</taxon>
        <taxon>Triticeae</taxon>
        <taxon>Triticinae</taxon>
        <taxon>Aegilops</taxon>
    </lineage>
</organism>
<accession>M8BRE0</accession>
<feature type="region of interest" description="Disordered" evidence="1">
    <location>
        <begin position="27"/>
        <end position="72"/>
    </location>
</feature>
<sequence>MERRRRGTMEFLMQPIDSCEWRYAGGAGGDAVASGGGQRRSTDRRGGVQKGELASDLGAVDGQDESASARVE</sequence>
<dbReference type="AlphaFoldDB" id="M8BRE0"/>
<protein>
    <submittedName>
        <fullName evidence="2">Uncharacterized protein</fullName>
    </submittedName>
</protein>
<reference evidence="2" key="1">
    <citation type="submission" date="2015-06" db="UniProtKB">
        <authorList>
            <consortium name="EnsemblPlants"/>
        </authorList>
    </citation>
    <scope>IDENTIFICATION</scope>
</reference>
<name>M8BRE0_AEGTA</name>